<evidence type="ECO:0000256" key="1">
    <source>
        <dbReference type="SAM" id="Phobius"/>
    </source>
</evidence>
<proteinExistence type="predicted"/>
<evidence type="ECO:0000313" key="3">
    <source>
        <dbReference type="Proteomes" id="UP000011560"/>
    </source>
</evidence>
<sequence length="51" mass="5424">MTERLESVKPIEAETASVCVVGLGYVGLPLAVALSEAGHDRRSRPRDCVKG</sequence>
<evidence type="ECO:0000313" key="2">
    <source>
        <dbReference type="EMBL" id="ELZ11164.1"/>
    </source>
</evidence>
<keyword evidence="1" id="KW-1133">Transmembrane helix</keyword>
<dbReference type="Proteomes" id="UP000011560">
    <property type="component" value="Unassembled WGS sequence"/>
</dbReference>
<keyword evidence="1" id="KW-0472">Membrane</keyword>
<organism evidence="2 3">
    <name type="scientific">Halovivax asiaticus JCM 14624</name>
    <dbReference type="NCBI Taxonomy" id="1227490"/>
    <lineage>
        <taxon>Archaea</taxon>
        <taxon>Methanobacteriati</taxon>
        <taxon>Methanobacteriota</taxon>
        <taxon>Stenosarchaea group</taxon>
        <taxon>Halobacteria</taxon>
        <taxon>Halobacteriales</taxon>
        <taxon>Natrialbaceae</taxon>
        <taxon>Halovivax</taxon>
    </lineage>
</organism>
<dbReference type="Gene3D" id="3.40.50.720">
    <property type="entry name" value="NAD(P)-binding Rossmann-like Domain"/>
    <property type="match status" value="1"/>
</dbReference>
<dbReference type="EMBL" id="AOIQ01000013">
    <property type="protein sequence ID" value="ELZ11164.1"/>
    <property type="molecule type" value="Genomic_DNA"/>
</dbReference>
<dbReference type="InterPro" id="IPR036291">
    <property type="entry name" value="NAD(P)-bd_dom_sf"/>
</dbReference>
<keyword evidence="3" id="KW-1185">Reference proteome</keyword>
<protein>
    <submittedName>
        <fullName evidence="2">Uncharacterized protein</fullName>
    </submittedName>
</protein>
<dbReference type="STRING" id="1227490.C479_07643"/>
<feature type="transmembrane region" description="Helical" evidence="1">
    <location>
        <begin position="15"/>
        <end position="34"/>
    </location>
</feature>
<comment type="caution">
    <text evidence="2">The sequence shown here is derived from an EMBL/GenBank/DDBJ whole genome shotgun (WGS) entry which is preliminary data.</text>
</comment>
<gene>
    <name evidence="2" type="ORF">C479_07643</name>
</gene>
<dbReference type="AlphaFoldDB" id="M0BNG9"/>
<dbReference type="SUPFAM" id="SSF51735">
    <property type="entry name" value="NAD(P)-binding Rossmann-fold domains"/>
    <property type="match status" value="1"/>
</dbReference>
<dbReference type="RefSeq" id="WP_007700320.1">
    <property type="nucleotide sequence ID" value="NZ_AOIQ01000013.1"/>
</dbReference>
<keyword evidence="1" id="KW-0812">Transmembrane</keyword>
<reference evidence="2 3" key="1">
    <citation type="journal article" date="2014" name="PLoS Genet.">
        <title>Phylogenetically driven sequencing of extremely halophilic archaea reveals strategies for static and dynamic osmo-response.</title>
        <authorList>
            <person name="Becker E.A."/>
            <person name="Seitzer P.M."/>
            <person name="Tritt A."/>
            <person name="Larsen D."/>
            <person name="Krusor M."/>
            <person name="Yao A.I."/>
            <person name="Wu D."/>
            <person name="Madern D."/>
            <person name="Eisen J.A."/>
            <person name="Darling A.E."/>
            <person name="Facciotti M.T."/>
        </authorList>
    </citation>
    <scope>NUCLEOTIDE SEQUENCE [LARGE SCALE GENOMIC DNA]</scope>
    <source>
        <strain evidence="2 3">JCM 14624</strain>
    </source>
</reference>
<accession>M0BNG9</accession>
<name>M0BNG9_9EURY</name>